<feature type="compositionally biased region" description="Low complexity" evidence="1">
    <location>
        <begin position="122"/>
        <end position="139"/>
    </location>
</feature>
<evidence type="ECO:0000313" key="2">
    <source>
        <dbReference type="EMBL" id="ACN27357.1"/>
    </source>
</evidence>
<feature type="compositionally biased region" description="Basic and acidic residues" evidence="1">
    <location>
        <begin position="163"/>
        <end position="178"/>
    </location>
</feature>
<name>C0P2Z1_MAIZE</name>
<evidence type="ECO:0000256" key="1">
    <source>
        <dbReference type="SAM" id="MobiDB-lite"/>
    </source>
</evidence>
<organism evidence="2">
    <name type="scientific">Zea mays</name>
    <name type="common">Maize</name>
    <dbReference type="NCBI Taxonomy" id="4577"/>
    <lineage>
        <taxon>Eukaryota</taxon>
        <taxon>Viridiplantae</taxon>
        <taxon>Streptophyta</taxon>
        <taxon>Embryophyta</taxon>
        <taxon>Tracheophyta</taxon>
        <taxon>Spermatophyta</taxon>
        <taxon>Magnoliopsida</taxon>
        <taxon>Liliopsida</taxon>
        <taxon>Poales</taxon>
        <taxon>Poaceae</taxon>
        <taxon>PACMAD clade</taxon>
        <taxon>Panicoideae</taxon>
        <taxon>Andropogonodae</taxon>
        <taxon>Andropogoneae</taxon>
        <taxon>Tripsacinae</taxon>
        <taxon>Zea</taxon>
    </lineage>
</organism>
<accession>C0P2Z1</accession>
<feature type="compositionally biased region" description="Basic and acidic residues" evidence="1">
    <location>
        <begin position="103"/>
        <end position="113"/>
    </location>
</feature>
<feature type="compositionally biased region" description="Basic residues" evidence="1">
    <location>
        <begin position="143"/>
        <end position="162"/>
    </location>
</feature>
<sequence length="286" mass="30411">MLALRPNGRHAHNACLSSRFRRFRGPKFRASGRGPGVYRGALPPAPPLLRLQVASSHSNPSIHRSPSSLFISHPPASARSIVGVGGRHAAGQLGEAGGPAVGARDEPVADDGRGAVGEGAGDRAAAGGDAGDAARPPGVRVRALAHRPRREGRGRSRSRSRSRARDRPHQGRGREGPGRRAVGGSCGEARAEGVGAAAGQRREQLPQQQRRRPAQLLHAALAHPQLHRAATRPDAVVRLRLPEPQRRIRLQQEVNQIIDHGTTAIFVVSSYYAICCSVGKFSKPTK</sequence>
<protein>
    <submittedName>
        <fullName evidence="2">Uncharacterized protein</fullName>
    </submittedName>
</protein>
<dbReference type="EMBL" id="BT062660">
    <property type="protein sequence ID" value="ACN27357.1"/>
    <property type="molecule type" value="mRNA"/>
</dbReference>
<dbReference type="AlphaFoldDB" id="C0P2Z1"/>
<reference evidence="2" key="2">
    <citation type="submission" date="2012-06" db="EMBL/GenBank/DDBJ databases">
        <authorList>
            <person name="Yu Y."/>
            <person name="Currie J."/>
            <person name="Lomeli R."/>
            <person name="Angelova A."/>
            <person name="Collura K."/>
            <person name="Wissotski M."/>
            <person name="Campos D."/>
            <person name="Kudrna D."/>
            <person name="Golser W."/>
            <person name="Ashely E."/>
            <person name="Descour A."/>
            <person name="Fernandes J."/>
            <person name="Soderlund C."/>
            <person name="Walbot V."/>
        </authorList>
    </citation>
    <scope>NUCLEOTIDE SEQUENCE</scope>
    <source>
        <strain evidence="2">B73</strain>
    </source>
</reference>
<reference evidence="2" key="1">
    <citation type="journal article" date="2009" name="PLoS Genet.">
        <title>Sequencing, mapping, and analysis of 27,455 maize full-length cDNAs.</title>
        <authorList>
            <person name="Soderlund C."/>
            <person name="Descour A."/>
            <person name="Kudrna D."/>
            <person name="Bomhoff M."/>
            <person name="Boyd L."/>
            <person name="Currie J."/>
            <person name="Angelova A."/>
            <person name="Collura K."/>
            <person name="Wissotski M."/>
            <person name="Ashley E."/>
            <person name="Morrow D."/>
            <person name="Fernandes J."/>
            <person name="Walbot V."/>
            <person name="Yu Y."/>
        </authorList>
    </citation>
    <scope>NUCLEOTIDE SEQUENCE</scope>
    <source>
        <strain evidence="2">B73</strain>
    </source>
</reference>
<feature type="compositionally biased region" description="Gly residues" evidence="1">
    <location>
        <begin position="89"/>
        <end position="100"/>
    </location>
</feature>
<proteinExistence type="evidence at transcript level"/>
<feature type="region of interest" description="Disordered" evidence="1">
    <location>
        <begin position="89"/>
        <end position="208"/>
    </location>
</feature>